<dbReference type="PANTHER" id="PTHR33116">
    <property type="entry name" value="REVERSE TRANSCRIPTASE ZINC-BINDING DOMAIN-CONTAINING PROTEIN-RELATED-RELATED"/>
    <property type="match status" value="1"/>
</dbReference>
<gene>
    <name evidence="2" type="ORF">Ddye_016650</name>
</gene>
<protein>
    <recommendedName>
        <fullName evidence="1">Reverse transcriptase zinc-binding domain-containing protein</fullName>
    </recommendedName>
</protein>
<evidence type="ECO:0000313" key="3">
    <source>
        <dbReference type="Proteomes" id="UP001280121"/>
    </source>
</evidence>
<comment type="caution">
    <text evidence="2">The sequence shown here is derived from an EMBL/GenBank/DDBJ whole genome shotgun (WGS) entry which is preliminary data.</text>
</comment>
<dbReference type="AlphaFoldDB" id="A0AAD9U7S6"/>
<evidence type="ECO:0000313" key="2">
    <source>
        <dbReference type="EMBL" id="KAK2649161.1"/>
    </source>
</evidence>
<evidence type="ECO:0000259" key="1">
    <source>
        <dbReference type="Pfam" id="PF13966"/>
    </source>
</evidence>
<reference evidence="2" key="1">
    <citation type="journal article" date="2023" name="Plant J.">
        <title>Genome sequences and population genomics provide insights into the demographic history, inbreeding, and mutation load of two 'living fossil' tree species of Dipteronia.</title>
        <authorList>
            <person name="Feng Y."/>
            <person name="Comes H.P."/>
            <person name="Chen J."/>
            <person name="Zhu S."/>
            <person name="Lu R."/>
            <person name="Zhang X."/>
            <person name="Li P."/>
            <person name="Qiu J."/>
            <person name="Olsen K.M."/>
            <person name="Qiu Y."/>
        </authorList>
    </citation>
    <scope>NUCLEOTIDE SEQUENCE</scope>
    <source>
        <strain evidence="2">KIB01</strain>
    </source>
</reference>
<organism evidence="2 3">
    <name type="scientific">Dipteronia dyeriana</name>
    <dbReference type="NCBI Taxonomy" id="168575"/>
    <lineage>
        <taxon>Eukaryota</taxon>
        <taxon>Viridiplantae</taxon>
        <taxon>Streptophyta</taxon>
        <taxon>Embryophyta</taxon>
        <taxon>Tracheophyta</taxon>
        <taxon>Spermatophyta</taxon>
        <taxon>Magnoliopsida</taxon>
        <taxon>eudicotyledons</taxon>
        <taxon>Gunneridae</taxon>
        <taxon>Pentapetalae</taxon>
        <taxon>rosids</taxon>
        <taxon>malvids</taxon>
        <taxon>Sapindales</taxon>
        <taxon>Sapindaceae</taxon>
        <taxon>Hippocastanoideae</taxon>
        <taxon>Acereae</taxon>
        <taxon>Dipteronia</taxon>
    </lineage>
</organism>
<keyword evidence="3" id="KW-1185">Reference proteome</keyword>
<sequence length="192" mass="22354">MIRHIWILVYGTSNLWTSWIKAYLLKGTNLWEVKASHIYSWNMRKLLLLRPFAHLLIQHIIGNGPIRSKWSSRVIYDSGLSINAKVNAIVLDDNWRWPAIMSIDLVEIRSPASAMESLRTPHPLVSCYKIVWFQQNIPRMGFILWLAIKGRLSTLDRVQRYDPQVVTTCVLCNSQAETHAHLFFECFYSKAI</sequence>
<proteinExistence type="predicted"/>
<dbReference type="PANTHER" id="PTHR33116:SF84">
    <property type="entry name" value="RNA-DIRECTED DNA POLYMERASE"/>
    <property type="match status" value="1"/>
</dbReference>
<name>A0AAD9U7S6_9ROSI</name>
<accession>A0AAD9U7S6</accession>
<dbReference type="Pfam" id="PF13966">
    <property type="entry name" value="zf-RVT"/>
    <property type="match status" value="1"/>
</dbReference>
<feature type="domain" description="Reverse transcriptase zinc-binding" evidence="1">
    <location>
        <begin position="113"/>
        <end position="191"/>
    </location>
</feature>
<dbReference type="Proteomes" id="UP001280121">
    <property type="component" value="Unassembled WGS sequence"/>
</dbReference>
<dbReference type="EMBL" id="JANJYI010000005">
    <property type="protein sequence ID" value="KAK2649161.1"/>
    <property type="molecule type" value="Genomic_DNA"/>
</dbReference>
<dbReference type="InterPro" id="IPR026960">
    <property type="entry name" value="RVT-Znf"/>
</dbReference>